<organism evidence="2">
    <name type="scientific">Rhizophora mucronata</name>
    <name type="common">Asiatic mangrove</name>
    <dbReference type="NCBI Taxonomy" id="61149"/>
    <lineage>
        <taxon>Eukaryota</taxon>
        <taxon>Viridiplantae</taxon>
        <taxon>Streptophyta</taxon>
        <taxon>Embryophyta</taxon>
        <taxon>Tracheophyta</taxon>
        <taxon>Spermatophyta</taxon>
        <taxon>Magnoliopsida</taxon>
        <taxon>eudicotyledons</taxon>
        <taxon>Gunneridae</taxon>
        <taxon>Pentapetalae</taxon>
        <taxon>rosids</taxon>
        <taxon>fabids</taxon>
        <taxon>Malpighiales</taxon>
        <taxon>Rhizophoraceae</taxon>
        <taxon>Rhizophora</taxon>
    </lineage>
</organism>
<evidence type="ECO:0000256" key="1">
    <source>
        <dbReference type="SAM" id="MobiDB-lite"/>
    </source>
</evidence>
<accession>A0A2P2IHJ6</accession>
<dbReference type="InterPro" id="IPR012674">
    <property type="entry name" value="Calycin"/>
</dbReference>
<dbReference type="AlphaFoldDB" id="A0A2P2IHJ6"/>
<protein>
    <submittedName>
        <fullName evidence="2">Uncharacterized protein LOC105120731</fullName>
    </submittedName>
</protein>
<dbReference type="PANTHER" id="PTHR36025">
    <property type="entry name" value="DIHYDROOROTATE DEHYDROGENASE (DUF3598)"/>
    <property type="match status" value="1"/>
</dbReference>
<feature type="compositionally biased region" description="Basic residues" evidence="1">
    <location>
        <begin position="102"/>
        <end position="118"/>
    </location>
</feature>
<name>A0A2P2IHJ6_RHIMU</name>
<feature type="region of interest" description="Disordered" evidence="1">
    <location>
        <begin position="219"/>
        <end position="248"/>
    </location>
</feature>
<feature type="region of interest" description="Disordered" evidence="1">
    <location>
        <begin position="54"/>
        <end position="118"/>
    </location>
</feature>
<dbReference type="SUPFAM" id="SSF50814">
    <property type="entry name" value="Lipocalins"/>
    <property type="match status" value="1"/>
</dbReference>
<evidence type="ECO:0000313" key="2">
    <source>
        <dbReference type="EMBL" id="MBW80692.1"/>
    </source>
</evidence>
<dbReference type="PANTHER" id="PTHR36025:SF1">
    <property type="entry name" value="DIHYDROOROTATE DEHYDROGENASE (DUF3598)"/>
    <property type="match status" value="1"/>
</dbReference>
<proteinExistence type="predicted"/>
<reference evidence="2" key="1">
    <citation type="submission" date="2018-02" db="EMBL/GenBank/DDBJ databases">
        <title>Rhizophora mucronata_Transcriptome.</title>
        <authorList>
            <person name="Meera S.P."/>
            <person name="Sreeshan A."/>
            <person name="Augustine A."/>
        </authorList>
    </citation>
    <scope>NUCLEOTIDE SEQUENCE</scope>
    <source>
        <tissue evidence="2">Leaf</tissue>
    </source>
</reference>
<dbReference type="EMBL" id="GGEC01000209">
    <property type="protein sequence ID" value="MBW80692.1"/>
    <property type="molecule type" value="Transcribed_RNA"/>
</dbReference>
<feature type="compositionally biased region" description="Basic and acidic residues" evidence="1">
    <location>
        <begin position="92"/>
        <end position="101"/>
    </location>
</feature>
<sequence>MQSPCLHLCKTFTTNPSLRFHETLLQSSSFAAESLSLLSNFTKFNKKRLVTRCHNRPQAHRHDGQSRSTKGLKAKGKNDNVWSVDNDMAKATAERENERERARQRRRRGRKMGRGKRNKAGRIIISGAMLMEVETVLQTQEPVIRPAWNTFASSVSGIWKGVGAVFSPITAEMEPIEIGSQNENLYDCYTLSRIEAMTPSYGGQGSVIKRKRNWVTLNPYGEVPQNMGGNKRSKGEHKDGRSSLATESTIDDVNGNVLPNFESFDFGRSDLMEEDVMGNESGLVFFEDGSYSRGPVDIPVGGIDDSKYYLSPTFKFEQCLVKGCHKRLRIVHTIEVNNGSLDIQIMRVAVYEEQWVSPANIHDESDLEFDLKPFSQRKRTQPSELTGSWKVFEVSATPIYGEEMITEDSSSTPYVYLCTETLKKRSFPEKSVYFGEEEILDMQDATVLWLPGGITGYVDVDKEGILCIGVGWYSDEGINLVMERDYGVDGKLKEVRWKSEVKRRWPDPLPV</sequence>